<comment type="subcellular location">
    <subcellularLocation>
        <location evidence="1">Cytoplasm</location>
        <location evidence="1">Cytoskeleton</location>
    </subcellularLocation>
</comment>
<dbReference type="GO" id="GO:0016887">
    <property type="term" value="F:ATP hydrolysis activity"/>
    <property type="evidence" value="ECO:0007669"/>
    <property type="project" value="TreeGrafter"/>
</dbReference>
<reference evidence="5" key="1">
    <citation type="submission" date="2014-08" db="EMBL/GenBank/DDBJ databases">
        <authorList>
            <person name="Murali S."/>
            <person name="Richards S."/>
            <person name="Bandaranaike D."/>
            <person name="Bellair M."/>
            <person name="Blankenburg K."/>
            <person name="Chao H."/>
            <person name="Dinh H."/>
            <person name="Doddapaneni H."/>
            <person name="Dugan-Rocha S."/>
            <person name="Elkadiri S."/>
            <person name="Gnanaolivu R."/>
            <person name="Hughes D."/>
            <person name="Lee S."/>
            <person name="Li M."/>
            <person name="Ming W."/>
            <person name="Munidasa M."/>
            <person name="Muniz J."/>
            <person name="Nguyen L."/>
            <person name="Osuji N."/>
            <person name="Pu L.-L."/>
            <person name="Puazo M."/>
            <person name="Skinner E."/>
            <person name="Qu C."/>
            <person name="Quiroz J."/>
            <person name="Raj R."/>
            <person name="Weissenberger G."/>
            <person name="Xin Y."/>
            <person name="Zou X."/>
            <person name="Han Y."/>
            <person name="Worley K."/>
            <person name="Muzny D."/>
            <person name="Gibbs R."/>
        </authorList>
    </citation>
    <scope>NUCLEOTIDE SEQUENCE</scope>
    <source>
        <strain evidence="5">HAZT.00-mixed</strain>
        <tissue evidence="5">Whole organism</tissue>
    </source>
</reference>
<dbReference type="GO" id="GO:0005871">
    <property type="term" value="C:kinesin complex"/>
    <property type="evidence" value="ECO:0007669"/>
    <property type="project" value="TreeGrafter"/>
</dbReference>
<protein>
    <recommendedName>
        <fullName evidence="4">Kinesin motor domain-containing protein</fullName>
    </recommendedName>
</protein>
<dbReference type="GO" id="GO:0008017">
    <property type="term" value="F:microtubule binding"/>
    <property type="evidence" value="ECO:0007669"/>
    <property type="project" value="InterPro"/>
</dbReference>
<dbReference type="EMBL" id="JQDR03014865">
    <property type="protein sequence ID" value="KAA0187492.1"/>
    <property type="molecule type" value="Genomic_DNA"/>
</dbReference>
<accession>A0A6A0GTX9</accession>
<dbReference type="GO" id="GO:0005524">
    <property type="term" value="F:ATP binding"/>
    <property type="evidence" value="ECO:0007669"/>
    <property type="project" value="InterPro"/>
</dbReference>
<evidence type="ECO:0000256" key="2">
    <source>
        <dbReference type="ARBA" id="ARBA00023212"/>
    </source>
</evidence>
<dbReference type="PROSITE" id="PS50067">
    <property type="entry name" value="KINESIN_MOTOR_2"/>
    <property type="match status" value="1"/>
</dbReference>
<comment type="caution">
    <text evidence="5">The sequence shown here is derived from an EMBL/GenBank/DDBJ whole genome shotgun (WGS) entry which is preliminary data.</text>
</comment>
<reference evidence="5" key="2">
    <citation type="journal article" date="2018" name="Environ. Sci. Technol.">
        <title>The Toxicogenome of Hyalella azteca: A Model for Sediment Ecotoxicology and Evolutionary Toxicology.</title>
        <authorList>
            <person name="Poynton H.C."/>
            <person name="Hasenbein S."/>
            <person name="Benoit J.B."/>
            <person name="Sepulveda M.S."/>
            <person name="Poelchau M.F."/>
            <person name="Hughes D.S.T."/>
            <person name="Murali S.C."/>
            <person name="Chen S."/>
            <person name="Glastad K.M."/>
            <person name="Goodisman M.A.D."/>
            <person name="Werren J.H."/>
            <person name="Vineis J.H."/>
            <person name="Bowen J.L."/>
            <person name="Friedrich M."/>
            <person name="Jones J."/>
            <person name="Robertson H.M."/>
            <person name="Feyereisen R."/>
            <person name="Mechler-Hickson A."/>
            <person name="Mathers N."/>
            <person name="Lee C.E."/>
            <person name="Colbourne J.K."/>
            <person name="Biales A."/>
            <person name="Johnston J.S."/>
            <person name="Wellborn G.A."/>
            <person name="Rosendale A.J."/>
            <person name="Cridge A.G."/>
            <person name="Munoz-Torres M.C."/>
            <person name="Bain P.A."/>
            <person name="Manny A.R."/>
            <person name="Major K.M."/>
            <person name="Lambert F.N."/>
            <person name="Vulpe C.D."/>
            <person name="Tuck P."/>
            <person name="Blalock B.J."/>
            <person name="Lin Y.Y."/>
            <person name="Smith M.E."/>
            <person name="Ochoa-Acuna H."/>
            <person name="Chen M.M."/>
            <person name="Childers C.P."/>
            <person name="Qu J."/>
            <person name="Dugan S."/>
            <person name="Lee S.L."/>
            <person name="Chao H."/>
            <person name="Dinh H."/>
            <person name="Han Y."/>
            <person name="Doddapaneni H."/>
            <person name="Worley K.C."/>
            <person name="Muzny D.M."/>
            <person name="Gibbs R.A."/>
            <person name="Richards S."/>
        </authorList>
    </citation>
    <scope>NUCLEOTIDE SEQUENCE</scope>
    <source>
        <strain evidence="5">HAZT.00-mixed</strain>
        <tissue evidence="5">Whole organism</tissue>
    </source>
</reference>
<dbReference type="GO" id="GO:0003777">
    <property type="term" value="F:microtubule motor activity"/>
    <property type="evidence" value="ECO:0007669"/>
    <property type="project" value="InterPro"/>
</dbReference>
<proteinExistence type="inferred from homology"/>
<keyword evidence="2" id="KW-0206">Cytoskeleton</keyword>
<evidence type="ECO:0000313" key="5">
    <source>
        <dbReference type="EMBL" id="KAA0187492.1"/>
    </source>
</evidence>
<dbReference type="InterPro" id="IPR027640">
    <property type="entry name" value="Kinesin-like_fam"/>
</dbReference>
<name>A0A6A0GTX9_HYAAZ</name>
<dbReference type="GO" id="GO:0005874">
    <property type="term" value="C:microtubule"/>
    <property type="evidence" value="ECO:0007669"/>
    <property type="project" value="TreeGrafter"/>
</dbReference>
<comment type="similarity">
    <text evidence="3">Belongs to the TRAFAC class myosin-kinesin ATPase superfamily. Kinesin family.</text>
</comment>
<evidence type="ECO:0000256" key="3">
    <source>
        <dbReference type="PROSITE-ProRule" id="PRU00283"/>
    </source>
</evidence>
<dbReference type="AlphaFoldDB" id="A0A6A0GTX9"/>
<dbReference type="Gene3D" id="1.20.58.1980">
    <property type="match status" value="1"/>
</dbReference>
<dbReference type="Pfam" id="PF00225">
    <property type="entry name" value="Kinesin"/>
    <property type="match status" value="1"/>
</dbReference>
<dbReference type="GO" id="GO:0007018">
    <property type="term" value="P:microtubule-based movement"/>
    <property type="evidence" value="ECO:0007669"/>
    <property type="project" value="InterPro"/>
</dbReference>
<reference evidence="5" key="3">
    <citation type="submission" date="2019-06" db="EMBL/GenBank/DDBJ databases">
        <authorList>
            <person name="Poynton C."/>
            <person name="Hasenbein S."/>
            <person name="Benoit J.B."/>
            <person name="Sepulveda M.S."/>
            <person name="Poelchau M.F."/>
            <person name="Murali S.C."/>
            <person name="Chen S."/>
            <person name="Glastad K.M."/>
            <person name="Werren J.H."/>
            <person name="Vineis J.H."/>
            <person name="Bowen J.L."/>
            <person name="Friedrich M."/>
            <person name="Jones J."/>
            <person name="Robertson H.M."/>
            <person name="Feyereisen R."/>
            <person name="Mechler-Hickson A."/>
            <person name="Mathers N."/>
            <person name="Lee C.E."/>
            <person name="Colbourne J.K."/>
            <person name="Biales A."/>
            <person name="Johnston J.S."/>
            <person name="Wellborn G.A."/>
            <person name="Rosendale A.J."/>
            <person name="Cridge A.G."/>
            <person name="Munoz-Torres M.C."/>
            <person name="Bain P.A."/>
            <person name="Manny A.R."/>
            <person name="Major K.M."/>
            <person name="Lambert F.N."/>
            <person name="Vulpe C.D."/>
            <person name="Tuck P."/>
            <person name="Blalock B.J."/>
            <person name="Lin Y.-Y."/>
            <person name="Smith M.E."/>
            <person name="Ochoa-Acuna H."/>
            <person name="Chen M.-J.M."/>
            <person name="Childers C.P."/>
            <person name="Qu J."/>
            <person name="Dugan S."/>
            <person name="Lee S.L."/>
            <person name="Chao H."/>
            <person name="Dinh H."/>
            <person name="Han Y."/>
            <person name="Doddapaneni H."/>
            <person name="Worley K.C."/>
            <person name="Muzny D.M."/>
            <person name="Gibbs R.A."/>
            <person name="Richards S."/>
        </authorList>
    </citation>
    <scope>NUCLEOTIDE SEQUENCE</scope>
    <source>
        <strain evidence="5">HAZT.00-mixed</strain>
        <tissue evidence="5">Whole organism</tissue>
    </source>
</reference>
<dbReference type="Proteomes" id="UP000711488">
    <property type="component" value="Unassembled WGS sequence"/>
</dbReference>
<dbReference type="InterPro" id="IPR027417">
    <property type="entry name" value="P-loop_NTPase"/>
</dbReference>
<organism evidence="5">
    <name type="scientific">Hyalella azteca</name>
    <name type="common">Amphipod</name>
    <dbReference type="NCBI Taxonomy" id="294128"/>
    <lineage>
        <taxon>Eukaryota</taxon>
        <taxon>Metazoa</taxon>
        <taxon>Ecdysozoa</taxon>
        <taxon>Arthropoda</taxon>
        <taxon>Crustacea</taxon>
        <taxon>Multicrustacea</taxon>
        <taxon>Malacostraca</taxon>
        <taxon>Eumalacostraca</taxon>
        <taxon>Peracarida</taxon>
        <taxon>Amphipoda</taxon>
        <taxon>Senticaudata</taxon>
        <taxon>Talitrida</taxon>
        <taxon>Talitroidea</taxon>
        <taxon>Hyalellidae</taxon>
        <taxon>Hyalella</taxon>
    </lineage>
</organism>
<dbReference type="InterPro" id="IPR001752">
    <property type="entry name" value="Kinesin_motor_dom"/>
</dbReference>
<feature type="domain" description="Kinesin motor" evidence="4">
    <location>
        <begin position="1"/>
        <end position="66"/>
    </location>
</feature>
<dbReference type="PANTHER" id="PTHR24115">
    <property type="entry name" value="KINESIN-RELATED"/>
    <property type="match status" value="1"/>
</dbReference>
<gene>
    <name evidence="5" type="ORF">HAZT_HAZT006559</name>
</gene>
<dbReference type="SUPFAM" id="SSF52540">
    <property type="entry name" value="P-loop containing nucleoside triphosphate hydrolases"/>
    <property type="match status" value="1"/>
</dbReference>
<evidence type="ECO:0000256" key="1">
    <source>
        <dbReference type="ARBA" id="ARBA00004245"/>
    </source>
</evidence>
<keyword evidence="2" id="KW-0963">Cytoplasm</keyword>
<comment type="caution">
    <text evidence="3">Lacks conserved residue(s) required for the propagation of feature annotation.</text>
</comment>
<sequence length="102" mass="11203">MLGRVVAALSFGKKPITYRDSKLTMLLQDFLKGTCYIVMLACVSPADNSRVATLKTLTFANRAKMVHFDQKAAEIAQLKPETVNFDGPNPSKLRAVNFDGPV</sequence>
<evidence type="ECO:0000259" key="4">
    <source>
        <dbReference type="PROSITE" id="PS50067"/>
    </source>
</evidence>